<evidence type="ECO:0000313" key="1">
    <source>
        <dbReference type="EMBL" id="GFU17685.1"/>
    </source>
</evidence>
<protein>
    <submittedName>
        <fullName evidence="1">Uncharacterized protein</fullName>
    </submittedName>
</protein>
<evidence type="ECO:0000313" key="2">
    <source>
        <dbReference type="Proteomes" id="UP000887013"/>
    </source>
</evidence>
<reference evidence="1" key="1">
    <citation type="submission" date="2020-08" db="EMBL/GenBank/DDBJ databases">
        <title>Multicomponent nature underlies the extraordinary mechanical properties of spider dragline silk.</title>
        <authorList>
            <person name="Kono N."/>
            <person name="Nakamura H."/>
            <person name="Mori M."/>
            <person name="Yoshida Y."/>
            <person name="Ohtoshi R."/>
            <person name="Malay A.D."/>
            <person name="Moran D.A.P."/>
            <person name="Tomita M."/>
            <person name="Numata K."/>
            <person name="Arakawa K."/>
        </authorList>
    </citation>
    <scope>NUCLEOTIDE SEQUENCE</scope>
</reference>
<dbReference type="EMBL" id="BMAW01030690">
    <property type="protein sequence ID" value="GFU17685.1"/>
    <property type="molecule type" value="Genomic_DNA"/>
</dbReference>
<sequence>MRMLGLGNSVLLRNLISSMATEGDFEKIINVNIECIVNTENEATNLVSTTDLESQDNNNTRKKESCIMLEVDFHEIKLNKKNQIYADTTGAIIN</sequence>
<comment type="caution">
    <text evidence="1">The sequence shown here is derived from an EMBL/GenBank/DDBJ whole genome shotgun (WGS) entry which is preliminary data.</text>
</comment>
<dbReference type="Proteomes" id="UP000887013">
    <property type="component" value="Unassembled WGS sequence"/>
</dbReference>
<organism evidence="1 2">
    <name type="scientific">Nephila pilipes</name>
    <name type="common">Giant wood spider</name>
    <name type="synonym">Nephila maculata</name>
    <dbReference type="NCBI Taxonomy" id="299642"/>
    <lineage>
        <taxon>Eukaryota</taxon>
        <taxon>Metazoa</taxon>
        <taxon>Ecdysozoa</taxon>
        <taxon>Arthropoda</taxon>
        <taxon>Chelicerata</taxon>
        <taxon>Arachnida</taxon>
        <taxon>Araneae</taxon>
        <taxon>Araneomorphae</taxon>
        <taxon>Entelegynae</taxon>
        <taxon>Araneoidea</taxon>
        <taxon>Nephilidae</taxon>
        <taxon>Nephila</taxon>
    </lineage>
</organism>
<proteinExistence type="predicted"/>
<name>A0A8X6QJF1_NEPPI</name>
<keyword evidence="2" id="KW-1185">Reference proteome</keyword>
<accession>A0A8X6QJF1</accession>
<gene>
    <name evidence="1" type="ORF">NPIL_383001</name>
</gene>
<dbReference type="AlphaFoldDB" id="A0A8X6QJF1"/>